<evidence type="ECO:0000256" key="5">
    <source>
        <dbReference type="ARBA" id="ARBA00076740"/>
    </source>
</evidence>
<dbReference type="Pfam" id="PF03171">
    <property type="entry name" value="2OG-FeII_Oxy"/>
    <property type="match status" value="1"/>
</dbReference>
<protein>
    <recommendedName>
        <fullName evidence="4">2-oxoglutarate-dependent dioxygenase DAO</fullName>
    </recommendedName>
    <alternativeName>
        <fullName evidence="5">Protein DIOXYGENASE FOR AUXIN OXIDATION</fullName>
    </alternativeName>
</protein>
<dbReference type="Gene3D" id="2.60.120.330">
    <property type="entry name" value="B-lactam Antibiotic, Isopenicillin N Synthase, Chain"/>
    <property type="match status" value="1"/>
</dbReference>
<evidence type="ECO:0000256" key="3">
    <source>
        <dbReference type="ARBA" id="ARBA00054658"/>
    </source>
</evidence>
<dbReference type="FunFam" id="2.60.120.330:FF:000017">
    <property type="entry name" value="2-oxoglutarate-dependent dioxygenase DAO"/>
    <property type="match status" value="1"/>
</dbReference>
<dbReference type="GO" id="GO:0016706">
    <property type="term" value="F:2-oxoglutarate-dependent dioxygenase activity"/>
    <property type="evidence" value="ECO:0000318"/>
    <property type="project" value="GO_Central"/>
</dbReference>
<evidence type="ECO:0000313" key="9">
    <source>
        <dbReference type="RefSeq" id="XP_021851946.1"/>
    </source>
</evidence>
<name>A0A9R0IM76_SPIOL</name>
<dbReference type="AlphaFoldDB" id="A0A9R0IM76"/>
<reference evidence="8" key="1">
    <citation type="journal article" date="2021" name="Nat. Commun.">
        <title>Genomic analyses provide insights into spinach domestication and the genetic basis of agronomic traits.</title>
        <authorList>
            <person name="Cai X."/>
            <person name="Sun X."/>
            <person name="Xu C."/>
            <person name="Sun H."/>
            <person name="Wang X."/>
            <person name="Ge C."/>
            <person name="Zhang Z."/>
            <person name="Wang Q."/>
            <person name="Fei Z."/>
            <person name="Jiao C."/>
            <person name="Wang Q."/>
        </authorList>
    </citation>
    <scope>NUCLEOTIDE SEQUENCE [LARGE SCALE GENOMIC DNA]</scope>
    <source>
        <strain evidence="8">cv. Varoflay</strain>
    </source>
</reference>
<dbReference type="GO" id="GO:0046872">
    <property type="term" value="F:metal ion binding"/>
    <property type="evidence" value="ECO:0007669"/>
    <property type="project" value="UniProtKB-KW"/>
</dbReference>
<dbReference type="InterPro" id="IPR050231">
    <property type="entry name" value="Iron_ascorbate_oxido_reductase"/>
</dbReference>
<dbReference type="InterPro" id="IPR005123">
    <property type="entry name" value="Oxoglu/Fe-dep_dioxygenase_dom"/>
</dbReference>
<accession>A0A9R0IM76</accession>
<evidence type="ECO:0000259" key="7">
    <source>
        <dbReference type="PROSITE" id="PS51471"/>
    </source>
</evidence>
<dbReference type="PANTHER" id="PTHR47990">
    <property type="entry name" value="2-OXOGLUTARATE (2OG) AND FE(II)-DEPENDENT OXYGENASE SUPERFAMILY PROTEIN-RELATED"/>
    <property type="match status" value="1"/>
</dbReference>
<evidence type="ECO:0000256" key="1">
    <source>
        <dbReference type="ARBA" id="ARBA00022723"/>
    </source>
</evidence>
<dbReference type="Pfam" id="PF14226">
    <property type="entry name" value="DIOX_N"/>
    <property type="match status" value="1"/>
</dbReference>
<dbReference type="InterPro" id="IPR026992">
    <property type="entry name" value="DIOX_N"/>
</dbReference>
<keyword evidence="9" id="KW-0223">Dioxygenase</keyword>
<dbReference type="SUPFAM" id="SSF51197">
    <property type="entry name" value="Clavaminate synthase-like"/>
    <property type="match status" value="1"/>
</dbReference>
<keyword evidence="8" id="KW-1185">Reference proteome</keyword>
<reference evidence="9" key="2">
    <citation type="submission" date="2025-08" db="UniProtKB">
        <authorList>
            <consortium name="RefSeq"/>
        </authorList>
    </citation>
    <scope>IDENTIFICATION</scope>
    <source>
        <tissue evidence="9">Leaf</tissue>
    </source>
</reference>
<gene>
    <name evidence="9" type="primary">LOC110791502</name>
</gene>
<proteinExistence type="inferred from homology"/>
<dbReference type="InterPro" id="IPR044861">
    <property type="entry name" value="IPNS-like_FE2OG_OXY"/>
</dbReference>
<organism evidence="8 9">
    <name type="scientific">Spinacia oleracea</name>
    <name type="common">Spinach</name>
    <dbReference type="NCBI Taxonomy" id="3562"/>
    <lineage>
        <taxon>Eukaryota</taxon>
        <taxon>Viridiplantae</taxon>
        <taxon>Streptophyta</taxon>
        <taxon>Embryophyta</taxon>
        <taxon>Tracheophyta</taxon>
        <taxon>Spermatophyta</taxon>
        <taxon>Magnoliopsida</taxon>
        <taxon>eudicotyledons</taxon>
        <taxon>Gunneridae</taxon>
        <taxon>Pentapetalae</taxon>
        <taxon>Caryophyllales</taxon>
        <taxon>Chenopodiaceae</taxon>
        <taxon>Chenopodioideae</taxon>
        <taxon>Anserineae</taxon>
        <taxon>Spinacia</taxon>
    </lineage>
</organism>
<comment type="similarity">
    <text evidence="6">Belongs to the iron/ascorbate-dependent oxidoreductase family.</text>
</comment>
<evidence type="ECO:0000256" key="6">
    <source>
        <dbReference type="RuleBase" id="RU003682"/>
    </source>
</evidence>
<keyword evidence="6" id="KW-0560">Oxidoreductase</keyword>
<dbReference type="Proteomes" id="UP000813463">
    <property type="component" value="Chromosome 3"/>
</dbReference>
<comment type="function">
    <text evidence="3">2-oxoglutarate-dependent dioxygenase essential for auxin catabolism and maintenance of auxin homeostasis in reproductive organs. Catalyzes the irreversible oxidation of indole-3-acetic acid (IAA) to the biologically inactive 2-oxoindole-3-acetic acid (OxIAA).</text>
</comment>
<keyword evidence="2 6" id="KW-0408">Iron</keyword>
<evidence type="ECO:0000256" key="2">
    <source>
        <dbReference type="ARBA" id="ARBA00023004"/>
    </source>
</evidence>
<dbReference type="GeneID" id="110791502"/>
<keyword evidence="1 6" id="KW-0479">Metal-binding</keyword>
<feature type="domain" description="Fe2OG dioxygenase" evidence="7">
    <location>
        <begin position="143"/>
        <end position="246"/>
    </location>
</feature>
<sequence>MEGEIPVVDLEQIEGKSEKLREICEKLGCLRVINHGVPLKLMAEMKSVSRQLLDLPDEIKRRNVDVIPGSGYMAPSDKNPLYEALGLFDVASSVSVSTFCSRLQASPYQREIIEKYAEAIYKSAIDIASKMATSLGLKGYSFESWPCQFRINKYSFTPEAIGSSGVQIHTDSGFLTILQDDEDLGGLEIMNESGVFVAVDPLPGTLVVNLGDIAVPWSNGILRNVQHRVLCKGAGIRMSIATFLSPPPDQIIEADPEFVDANHPRLYAPITYGELRKLRFANKLHSGESLQLIRLDN</sequence>
<dbReference type="RefSeq" id="XP_021851946.1">
    <property type="nucleotide sequence ID" value="XM_021996254.2"/>
</dbReference>
<evidence type="ECO:0000256" key="4">
    <source>
        <dbReference type="ARBA" id="ARBA00074102"/>
    </source>
</evidence>
<dbReference type="KEGG" id="soe:110791502"/>
<dbReference type="OrthoDB" id="288590at2759"/>
<evidence type="ECO:0000313" key="8">
    <source>
        <dbReference type="Proteomes" id="UP000813463"/>
    </source>
</evidence>
<dbReference type="PROSITE" id="PS51471">
    <property type="entry name" value="FE2OG_OXY"/>
    <property type="match status" value="1"/>
</dbReference>
<dbReference type="InterPro" id="IPR027443">
    <property type="entry name" value="IPNS-like_sf"/>
</dbReference>